<feature type="transmembrane region" description="Helical" evidence="2">
    <location>
        <begin position="51"/>
        <end position="72"/>
    </location>
</feature>
<name>A0A921KBR8_SPOPS</name>
<keyword evidence="2" id="KW-0472">Membrane</keyword>
<feature type="compositionally biased region" description="Low complexity" evidence="1">
    <location>
        <begin position="97"/>
        <end position="112"/>
    </location>
</feature>
<gene>
    <name evidence="3" type="ORF">K8V56_04215</name>
</gene>
<reference evidence="3" key="2">
    <citation type="submission" date="2021-09" db="EMBL/GenBank/DDBJ databases">
        <authorList>
            <person name="Gilroy R."/>
        </authorList>
    </citation>
    <scope>NUCLEOTIDE SEQUENCE</scope>
    <source>
        <strain evidence="3">CHK171-7178</strain>
    </source>
</reference>
<evidence type="ECO:0000313" key="4">
    <source>
        <dbReference type="Proteomes" id="UP000698173"/>
    </source>
</evidence>
<comment type="caution">
    <text evidence="3">The sequence shown here is derived from an EMBL/GenBank/DDBJ whole genome shotgun (WGS) entry which is preliminary data.</text>
</comment>
<evidence type="ECO:0000256" key="2">
    <source>
        <dbReference type="SAM" id="Phobius"/>
    </source>
</evidence>
<keyword evidence="2" id="KW-0812">Transmembrane</keyword>
<evidence type="ECO:0000313" key="3">
    <source>
        <dbReference type="EMBL" id="HJF30970.1"/>
    </source>
</evidence>
<feature type="region of interest" description="Disordered" evidence="1">
    <location>
        <begin position="1"/>
        <end position="23"/>
    </location>
</feature>
<keyword evidence="2" id="KW-1133">Transmembrane helix</keyword>
<sequence length="412" mass="46036">MTHKNWNDNKIENLLGDMPDIQDNRPESEILARLKQDERLNTPRRKKAKKWMPALVAVAALLVIGLLIPSMFGGEDTATQMDNAAKSKMMKSDKSADSSAAEAEPETASLAEENMDMGAMNRSSIMAADETGGIRHFAVYPEDVIDSTLFHLGLAGDQALSIPVTFIIPNSRIKDDFGSMKPTSYDLYKKYADRIDESALGFQEYHPFKGDLAADIHIIIHELPKNHGYDISAASMEVYKNSLQDTFFGYQEVRFENEDGTAAIFSEVGQPSPPLTLKSGLNHSNYYMFEQQDGQQFLSSNFSQPQPTLDKALQQMKEKLNDVFFPVIPRDIDFEVISGGEVTHIKFSRPLDLDAMESEKAMQLVDGMLLTAASFGEQLQFENVVQEEWNGFDFSQPLPIPVGSNPMPFILE</sequence>
<dbReference type="Proteomes" id="UP000698173">
    <property type="component" value="Unassembled WGS sequence"/>
</dbReference>
<protein>
    <recommendedName>
        <fullName evidence="5">RsiX protein</fullName>
    </recommendedName>
</protein>
<evidence type="ECO:0000256" key="1">
    <source>
        <dbReference type="SAM" id="MobiDB-lite"/>
    </source>
</evidence>
<feature type="region of interest" description="Disordered" evidence="1">
    <location>
        <begin position="84"/>
        <end position="114"/>
    </location>
</feature>
<proteinExistence type="predicted"/>
<reference evidence="3" key="1">
    <citation type="journal article" date="2021" name="PeerJ">
        <title>Extensive microbial diversity within the chicken gut microbiome revealed by metagenomics and culture.</title>
        <authorList>
            <person name="Gilroy R."/>
            <person name="Ravi A."/>
            <person name="Getino M."/>
            <person name="Pursley I."/>
            <person name="Horton D.L."/>
            <person name="Alikhan N.F."/>
            <person name="Baker D."/>
            <person name="Gharbi K."/>
            <person name="Hall N."/>
            <person name="Watson M."/>
            <person name="Adriaenssens E.M."/>
            <person name="Foster-Nyarko E."/>
            <person name="Jarju S."/>
            <person name="Secka A."/>
            <person name="Antonio M."/>
            <person name="Oren A."/>
            <person name="Chaudhuri R.R."/>
            <person name="La Ragione R."/>
            <person name="Hildebrand F."/>
            <person name="Pallen M.J."/>
        </authorList>
    </citation>
    <scope>NUCLEOTIDE SEQUENCE</scope>
    <source>
        <strain evidence="3">CHK171-7178</strain>
    </source>
</reference>
<accession>A0A921KBR8</accession>
<evidence type="ECO:0008006" key="5">
    <source>
        <dbReference type="Google" id="ProtNLM"/>
    </source>
</evidence>
<dbReference type="EMBL" id="DYWT01000068">
    <property type="protein sequence ID" value="HJF30970.1"/>
    <property type="molecule type" value="Genomic_DNA"/>
</dbReference>
<organism evidence="3 4">
    <name type="scientific">Sporosarcina psychrophila</name>
    <name type="common">Bacillus psychrophilus</name>
    <dbReference type="NCBI Taxonomy" id="1476"/>
    <lineage>
        <taxon>Bacteria</taxon>
        <taxon>Bacillati</taxon>
        <taxon>Bacillota</taxon>
        <taxon>Bacilli</taxon>
        <taxon>Bacillales</taxon>
        <taxon>Caryophanaceae</taxon>
        <taxon>Sporosarcina</taxon>
    </lineage>
</organism>
<feature type="compositionally biased region" description="Basic and acidic residues" evidence="1">
    <location>
        <begin position="1"/>
        <end position="11"/>
    </location>
</feature>
<dbReference type="AlphaFoldDB" id="A0A921KBR8"/>